<organism evidence="1 2">
    <name type="scientific">Methanolapillus millepedarum</name>
    <dbReference type="NCBI Taxonomy" id="3028296"/>
    <lineage>
        <taxon>Archaea</taxon>
        <taxon>Methanobacteriati</taxon>
        <taxon>Methanobacteriota</taxon>
        <taxon>Stenosarchaea group</taxon>
        <taxon>Methanomicrobia</taxon>
        <taxon>Methanosarcinales</taxon>
        <taxon>Methanosarcinaceae</taxon>
        <taxon>Methanolapillus</taxon>
    </lineage>
</organism>
<reference evidence="1 2" key="1">
    <citation type="submission" date="2023-07" db="EMBL/GenBank/DDBJ databases">
        <title>Closed genoem sequence of Methanosarcinaceae archaeon Ac7.</title>
        <authorList>
            <person name="Poehlein A."/>
            <person name="Protasov E."/>
            <person name="Platt K."/>
            <person name="Reeh H."/>
            <person name="Daniel R."/>
            <person name="Brune A."/>
        </authorList>
    </citation>
    <scope>NUCLEOTIDE SEQUENCE [LARGE SCALE GENOMIC DNA]</scope>
    <source>
        <strain evidence="1 2">Ac7</strain>
    </source>
</reference>
<keyword evidence="2" id="KW-1185">Reference proteome</keyword>
<dbReference type="AlphaFoldDB" id="A0AA96VEH1"/>
<sequence>MDNVTNIKEKRIQRAQNEEECNLENLILLSSFELETNNPSDLVGHIKAMATKHYYWKNCISVYESHPERLSLKIKTILEKYNNWNNYLKNGWLLK</sequence>
<proteinExistence type="predicted"/>
<evidence type="ECO:0000313" key="1">
    <source>
        <dbReference type="EMBL" id="WNY25142.1"/>
    </source>
</evidence>
<gene>
    <name evidence="1" type="ORF">MsAc7_06840</name>
</gene>
<evidence type="ECO:0000313" key="2">
    <source>
        <dbReference type="Proteomes" id="UP001303587"/>
    </source>
</evidence>
<name>A0AA96VEH1_9EURY</name>
<dbReference type="Proteomes" id="UP001303587">
    <property type="component" value="Chromosome"/>
</dbReference>
<dbReference type="EMBL" id="CP131060">
    <property type="protein sequence ID" value="WNY25142.1"/>
    <property type="molecule type" value="Genomic_DNA"/>
</dbReference>
<accession>A0AA96VEH1</accession>
<protein>
    <submittedName>
        <fullName evidence="1">Uncharacterized protein</fullName>
    </submittedName>
</protein>